<evidence type="ECO:0000313" key="4">
    <source>
        <dbReference type="Proteomes" id="UP000305939"/>
    </source>
</evidence>
<keyword evidence="4" id="KW-1185">Reference proteome</keyword>
<accession>A0A4S3M3B9</accession>
<protein>
    <submittedName>
        <fullName evidence="3">DUF3332 domain-containing protein</fullName>
    </submittedName>
</protein>
<sequence length="194" mass="21981">MKKKIICIALASSLMFSSCLGSFSAFNGLKDWNMGMTDSKFLNNLVFWGLWILPVYEIFVVGDLFIFNVLEFWTGNNPVAMKEGEKEVQYVERDGNKYKMTATTNRMQIEVVDGPKTGEKVDLVYRPHEKSWNAIKPNGEVIPLSSFKDGFYIVHTPDGTDLKIDANTTREEGIAILNKYKGDYEVKTILAEAE</sequence>
<keyword evidence="1" id="KW-0472">Membrane</keyword>
<comment type="caution">
    <text evidence="3">The sequence shown here is derived from an EMBL/GenBank/DDBJ whole genome shotgun (WGS) entry which is preliminary data.</text>
</comment>
<organism evidence="3 4">
    <name type="scientific">Robertkochia marina</name>
    <dbReference type="NCBI Taxonomy" id="1227945"/>
    <lineage>
        <taxon>Bacteria</taxon>
        <taxon>Pseudomonadati</taxon>
        <taxon>Bacteroidota</taxon>
        <taxon>Flavobacteriia</taxon>
        <taxon>Flavobacteriales</taxon>
        <taxon>Flavobacteriaceae</taxon>
        <taxon>Robertkochia</taxon>
    </lineage>
</organism>
<dbReference type="Pfam" id="PF11810">
    <property type="entry name" value="DUF3332"/>
    <property type="match status" value="1"/>
</dbReference>
<keyword evidence="1" id="KW-1133">Transmembrane helix</keyword>
<evidence type="ECO:0000256" key="2">
    <source>
        <dbReference type="SAM" id="SignalP"/>
    </source>
</evidence>
<keyword evidence="1" id="KW-0812">Transmembrane</keyword>
<feature type="chain" id="PRO_5020847339" evidence="2">
    <location>
        <begin position="28"/>
        <end position="194"/>
    </location>
</feature>
<dbReference type="Proteomes" id="UP000305939">
    <property type="component" value="Unassembled WGS sequence"/>
</dbReference>
<dbReference type="RefSeq" id="WP_136335053.1">
    <property type="nucleotide sequence ID" value="NZ_QXMP01000001.1"/>
</dbReference>
<dbReference type="AlphaFoldDB" id="A0A4S3M3B9"/>
<dbReference type="OrthoDB" id="9814441at2"/>
<dbReference type="EMBL" id="SSMC01000001">
    <property type="protein sequence ID" value="THD69563.1"/>
    <property type="molecule type" value="Genomic_DNA"/>
</dbReference>
<reference evidence="3 4" key="1">
    <citation type="submission" date="2019-04" db="EMBL/GenBank/DDBJ databases">
        <title>Draft genome sequence of Robertkochia marina CC-AMO-30D.</title>
        <authorList>
            <person name="Hameed A."/>
            <person name="Lin S.-Y."/>
            <person name="Shahina M."/>
            <person name="Lai W.-A."/>
            <person name="Young C.-C."/>
        </authorList>
    </citation>
    <scope>NUCLEOTIDE SEQUENCE [LARGE SCALE GENOMIC DNA]</scope>
    <source>
        <strain evidence="3 4">CC-AMO-30D</strain>
    </source>
</reference>
<evidence type="ECO:0000256" key="1">
    <source>
        <dbReference type="SAM" id="Phobius"/>
    </source>
</evidence>
<evidence type="ECO:0000313" key="3">
    <source>
        <dbReference type="EMBL" id="THD69563.1"/>
    </source>
</evidence>
<proteinExistence type="predicted"/>
<keyword evidence="2" id="KW-0732">Signal</keyword>
<gene>
    <name evidence="3" type="ORF">E7Z59_04345</name>
</gene>
<feature type="signal peptide" evidence="2">
    <location>
        <begin position="1"/>
        <end position="27"/>
    </location>
</feature>
<name>A0A4S3M3B9_9FLAO</name>
<feature type="transmembrane region" description="Helical" evidence="1">
    <location>
        <begin position="45"/>
        <end position="67"/>
    </location>
</feature>
<dbReference type="InterPro" id="IPR021768">
    <property type="entry name" value="DUF3332"/>
</dbReference>
<dbReference type="PROSITE" id="PS51257">
    <property type="entry name" value="PROKAR_LIPOPROTEIN"/>
    <property type="match status" value="1"/>
</dbReference>